<sequence length="194" mass="21077">MTDSFGVDSEICICKKAGEAMKPQIKSQGVKIATEQLKYSGQGREQHSSTTTFLLNSIKGELETLEMAKLSESDKQFSSKREVTAKNCTSSALHRKDGSDGPAKIIIPNTKCGECRSRHVTSMCEYVQKDEKRDELEQNSECETSTHQHTQVATSTGSRNEAPNVAATTLNIVGNTDLSGTLLSTAVSIVTLEE</sequence>
<keyword evidence="3" id="KW-1185">Reference proteome</keyword>
<evidence type="ECO:0000256" key="1">
    <source>
        <dbReference type="SAM" id="MobiDB-lite"/>
    </source>
</evidence>
<dbReference type="AlphaFoldDB" id="A0A1A9UGP0"/>
<organism evidence="2 3">
    <name type="scientific">Glossina austeni</name>
    <name type="common">Savannah tsetse fly</name>
    <dbReference type="NCBI Taxonomy" id="7395"/>
    <lineage>
        <taxon>Eukaryota</taxon>
        <taxon>Metazoa</taxon>
        <taxon>Ecdysozoa</taxon>
        <taxon>Arthropoda</taxon>
        <taxon>Hexapoda</taxon>
        <taxon>Insecta</taxon>
        <taxon>Pterygota</taxon>
        <taxon>Neoptera</taxon>
        <taxon>Endopterygota</taxon>
        <taxon>Diptera</taxon>
        <taxon>Brachycera</taxon>
        <taxon>Muscomorpha</taxon>
        <taxon>Hippoboscoidea</taxon>
        <taxon>Glossinidae</taxon>
        <taxon>Glossina</taxon>
    </lineage>
</organism>
<dbReference type="VEuPathDB" id="VectorBase:GAUT004266"/>
<protein>
    <submittedName>
        <fullName evidence="2">Uncharacterized protein</fullName>
    </submittedName>
</protein>
<dbReference type="EnsemblMetazoa" id="GAUT004266-RA">
    <property type="protein sequence ID" value="GAUT004266-PA"/>
    <property type="gene ID" value="GAUT004266"/>
</dbReference>
<name>A0A1A9UGP0_GLOAU</name>
<dbReference type="Proteomes" id="UP000078200">
    <property type="component" value="Unassembled WGS sequence"/>
</dbReference>
<evidence type="ECO:0000313" key="2">
    <source>
        <dbReference type="EnsemblMetazoa" id="GAUT004266-PA"/>
    </source>
</evidence>
<evidence type="ECO:0000313" key="3">
    <source>
        <dbReference type="Proteomes" id="UP000078200"/>
    </source>
</evidence>
<accession>A0A1A9UGP0</accession>
<feature type="compositionally biased region" description="Polar residues" evidence="1">
    <location>
        <begin position="139"/>
        <end position="161"/>
    </location>
</feature>
<feature type="region of interest" description="Disordered" evidence="1">
    <location>
        <begin position="133"/>
        <end position="161"/>
    </location>
</feature>
<reference evidence="2" key="1">
    <citation type="submission" date="2020-05" db="UniProtKB">
        <authorList>
            <consortium name="EnsemblMetazoa"/>
        </authorList>
    </citation>
    <scope>IDENTIFICATION</scope>
    <source>
        <strain evidence="2">TTRI</strain>
    </source>
</reference>
<proteinExistence type="predicted"/>